<name>A0A941ETM6_9ACTN</name>
<evidence type="ECO:0000256" key="8">
    <source>
        <dbReference type="ARBA" id="ARBA00023295"/>
    </source>
</evidence>
<feature type="binding site" evidence="10">
    <location>
        <position position="200"/>
    </location>
    <ligand>
        <name>Mn(2+)</name>
        <dbReference type="ChEBI" id="CHEBI:29035"/>
    </ligand>
</feature>
<comment type="caution">
    <text evidence="15">The sequence shown here is derived from an EMBL/GenBank/DDBJ whole genome shotgun (WGS) entry which is preliminary data.</text>
</comment>
<dbReference type="EMBL" id="JAGSOG010000180">
    <property type="protein sequence ID" value="MBR7837091.1"/>
    <property type="molecule type" value="Genomic_DNA"/>
</dbReference>
<dbReference type="SUPFAM" id="SSF51735">
    <property type="entry name" value="NAD(P)-binding Rossmann-fold domains"/>
    <property type="match status" value="1"/>
</dbReference>
<dbReference type="SUPFAM" id="SSF56327">
    <property type="entry name" value="LDH C-terminal domain-like"/>
    <property type="match status" value="1"/>
</dbReference>
<keyword evidence="10" id="KW-0408">Iron</keyword>
<dbReference type="Proteomes" id="UP000675781">
    <property type="component" value="Unassembled WGS sequence"/>
</dbReference>
<evidence type="ECO:0000256" key="3">
    <source>
        <dbReference type="ARBA" id="ARBA00022723"/>
    </source>
</evidence>
<evidence type="ECO:0000313" key="16">
    <source>
        <dbReference type="Proteomes" id="UP000675781"/>
    </source>
</evidence>
<dbReference type="InterPro" id="IPR036291">
    <property type="entry name" value="NAD(P)-bd_dom_sf"/>
</dbReference>
<dbReference type="GO" id="GO:0005975">
    <property type="term" value="P:carbohydrate metabolic process"/>
    <property type="evidence" value="ECO:0007669"/>
    <property type="project" value="InterPro"/>
</dbReference>
<evidence type="ECO:0000256" key="4">
    <source>
        <dbReference type="ARBA" id="ARBA00022801"/>
    </source>
</evidence>
<dbReference type="PANTHER" id="PTHR32092">
    <property type="entry name" value="6-PHOSPHO-BETA-GLUCOSIDASE-RELATED"/>
    <property type="match status" value="1"/>
</dbReference>
<accession>A0A941ETM6</accession>
<feature type="binding site" evidence="10">
    <location>
        <position position="170"/>
    </location>
    <ligand>
        <name>Mn(2+)</name>
        <dbReference type="ChEBI" id="CHEBI:29035"/>
    </ligand>
</feature>
<dbReference type="Pfam" id="PF11975">
    <property type="entry name" value="Glyco_hydro_4C"/>
    <property type="match status" value="1"/>
</dbReference>
<proteinExistence type="inferred from homology"/>
<evidence type="ECO:0000256" key="6">
    <source>
        <dbReference type="ARBA" id="ARBA00023211"/>
    </source>
</evidence>
<evidence type="ECO:0000256" key="11">
    <source>
        <dbReference type="PIRSR" id="PIRSR601088-4"/>
    </source>
</evidence>
<evidence type="ECO:0000256" key="2">
    <source>
        <dbReference type="ARBA" id="ARBA00010141"/>
    </source>
</evidence>
<organism evidence="15 16">
    <name type="scientific">Actinospica durhamensis</name>
    <dbReference type="NCBI Taxonomy" id="1508375"/>
    <lineage>
        <taxon>Bacteria</taxon>
        <taxon>Bacillati</taxon>
        <taxon>Actinomycetota</taxon>
        <taxon>Actinomycetes</taxon>
        <taxon>Catenulisporales</taxon>
        <taxon>Actinospicaceae</taxon>
        <taxon>Actinospica</taxon>
    </lineage>
</organism>
<keyword evidence="3 10" id="KW-0479">Metal-binding</keyword>
<keyword evidence="16" id="KW-1185">Reference proteome</keyword>
<comment type="similarity">
    <text evidence="2 12">Belongs to the glycosyl hydrolase 4 family.</text>
</comment>
<dbReference type="RefSeq" id="WP_212531560.1">
    <property type="nucleotide sequence ID" value="NZ_JAGSOG010000180.1"/>
</dbReference>
<keyword evidence="10" id="KW-0170">Cobalt</keyword>
<evidence type="ECO:0000256" key="10">
    <source>
        <dbReference type="PIRSR" id="PIRSR601088-3"/>
    </source>
</evidence>
<evidence type="ECO:0000256" key="5">
    <source>
        <dbReference type="ARBA" id="ARBA00023027"/>
    </source>
</evidence>
<dbReference type="AlphaFoldDB" id="A0A941ETM6"/>
<evidence type="ECO:0000256" key="12">
    <source>
        <dbReference type="RuleBase" id="RU361152"/>
    </source>
</evidence>
<keyword evidence="8 12" id="KW-0326">Glycosidase</keyword>
<sequence length="472" mass="51266">MTGLVLTGAGNVEMTRRILSDLLVVPGLAGALRISLHDIDPERLATAEALARSLNAQTGAGAVIEAHADRRRALDGADYVVCQLSVGDYDTSLRDFEIPHRYGVRQTIGDTLGVGGIFRGLRTIPVLVGLARDMVELCPDAYLLSYTDPLVMSLWAVREVTGLRRVAGLCHAVRDTHARLADLVGRDESEVEFLTAGLTHQAFVLRFEAEGRSLYPELAEVVAADPSLDRHVRTEMWRHLGYYPTESSEHAAEYVPWFLPHDPEVARLGLVVGDQLGRNGQNLHKYEQIRRGLAAGRPMLTQWQDPEIASEVLIGLITGQARRVNLTVANEGLIPQLTPDCFVEVPALVDARGITPTAVTAYPTQLAALNRAYLSVAELTVRAALDHDTDHVYHAAILDPNTSATLTLPEITRLCSEMMEAHRATLPWVSPVPERALTAPVATADRGPGSAPGPAAGPRDQHHPTLSAKDQQ</sequence>
<dbReference type="Pfam" id="PF02056">
    <property type="entry name" value="Glyco_hydro_4"/>
    <property type="match status" value="1"/>
</dbReference>
<keyword evidence="6 10" id="KW-0464">Manganese</keyword>
<dbReference type="PANTHER" id="PTHR32092:SF6">
    <property type="entry name" value="ALPHA-GALACTOSIDASE"/>
    <property type="match status" value="1"/>
</dbReference>
<dbReference type="PRINTS" id="PR00732">
    <property type="entry name" value="GLHYDRLASE4"/>
</dbReference>
<dbReference type="GO" id="GO:0016616">
    <property type="term" value="F:oxidoreductase activity, acting on the CH-OH group of donors, NAD or NADP as acceptor"/>
    <property type="evidence" value="ECO:0007669"/>
    <property type="project" value="InterPro"/>
</dbReference>
<dbReference type="InterPro" id="IPR053715">
    <property type="entry name" value="GH4_Enzyme_sf"/>
</dbReference>
<protein>
    <submittedName>
        <fullName evidence="15">Alpha-glucosidase/alpha-galactosidase</fullName>
    </submittedName>
</protein>
<reference evidence="15" key="1">
    <citation type="submission" date="2021-04" db="EMBL/GenBank/DDBJ databases">
        <title>Genome based classification of Actinospica acidithermotolerans sp. nov., an actinobacterium isolated from an Indonesian hot spring.</title>
        <authorList>
            <person name="Kusuma A.B."/>
            <person name="Putra K.E."/>
            <person name="Nafisah S."/>
            <person name="Loh J."/>
            <person name="Nouioui I."/>
            <person name="Goodfellow M."/>
        </authorList>
    </citation>
    <scope>NUCLEOTIDE SEQUENCE</scope>
    <source>
        <strain evidence="15">CSCA 57</strain>
    </source>
</reference>
<feature type="binding site" evidence="9">
    <location>
        <position position="267"/>
    </location>
    <ligand>
        <name>substrate</name>
    </ligand>
</feature>
<dbReference type="InterPro" id="IPR001088">
    <property type="entry name" value="Glyco_hydro_4"/>
</dbReference>
<dbReference type="Gene3D" id="3.90.1820.10">
    <property type="entry name" value="AglA-like glucosidase"/>
    <property type="match status" value="1"/>
</dbReference>
<feature type="compositionally biased region" description="Low complexity" evidence="13">
    <location>
        <begin position="444"/>
        <end position="458"/>
    </location>
</feature>
<keyword evidence="7" id="KW-0119">Carbohydrate metabolism</keyword>
<keyword evidence="5 12" id="KW-0520">NAD</keyword>
<feature type="domain" description="Glycosyl hydrolase family 4 C-terminal" evidence="14">
    <location>
        <begin position="196"/>
        <end position="402"/>
    </location>
</feature>
<evidence type="ECO:0000256" key="13">
    <source>
        <dbReference type="SAM" id="MobiDB-lite"/>
    </source>
</evidence>
<dbReference type="GO" id="GO:0004553">
    <property type="term" value="F:hydrolase activity, hydrolyzing O-glycosyl compounds"/>
    <property type="evidence" value="ECO:0007669"/>
    <property type="project" value="InterPro"/>
</dbReference>
<evidence type="ECO:0000256" key="1">
    <source>
        <dbReference type="ARBA" id="ARBA00001936"/>
    </source>
</evidence>
<comment type="cofactor">
    <cofactor evidence="1">
        <name>Mn(2+)</name>
        <dbReference type="ChEBI" id="CHEBI:29035"/>
    </cofactor>
</comment>
<evidence type="ECO:0000256" key="7">
    <source>
        <dbReference type="ARBA" id="ARBA00023277"/>
    </source>
</evidence>
<evidence type="ECO:0000313" key="15">
    <source>
        <dbReference type="EMBL" id="MBR7837091.1"/>
    </source>
</evidence>
<keyword evidence="4 12" id="KW-0378">Hydrolase</keyword>
<evidence type="ECO:0000256" key="9">
    <source>
        <dbReference type="PIRSR" id="PIRSR601088-2"/>
    </source>
</evidence>
<feature type="site" description="Increases basicity of active site Tyr" evidence="11">
    <location>
        <position position="110"/>
    </location>
</feature>
<comment type="cofactor">
    <cofactor evidence="12">
        <name>NAD(+)</name>
        <dbReference type="ChEBI" id="CHEBI:57540"/>
    </cofactor>
    <text evidence="12">Binds 1 NAD(+) per subunit.</text>
</comment>
<dbReference type="InterPro" id="IPR015955">
    <property type="entry name" value="Lactate_DH/Glyco_Ohase_4_C"/>
</dbReference>
<evidence type="ECO:0000259" key="14">
    <source>
        <dbReference type="Pfam" id="PF11975"/>
    </source>
</evidence>
<gene>
    <name evidence="15" type="ORF">KDL01_27690</name>
</gene>
<keyword evidence="10" id="KW-0533">Nickel</keyword>
<feature type="region of interest" description="Disordered" evidence="13">
    <location>
        <begin position="437"/>
        <end position="472"/>
    </location>
</feature>
<dbReference type="GO" id="GO:0046872">
    <property type="term" value="F:metal ion binding"/>
    <property type="evidence" value="ECO:0007669"/>
    <property type="project" value="UniProtKB-KW"/>
</dbReference>
<dbReference type="InterPro" id="IPR022616">
    <property type="entry name" value="Glyco_hydro_4_C"/>
</dbReference>